<evidence type="ECO:0000256" key="3">
    <source>
        <dbReference type="ARBA" id="ARBA00022606"/>
    </source>
</evidence>
<feature type="transmembrane region" description="Helical" evidence="10">
    <location>
        <begin position="157"/>
        <end position="179"/>
    </location>
</feature>
<protein>
    <submittedName>
        <fullName evidence="11">7tm 6 domain containing protein</fullName>
    </submittedName>
</protein>
<feature type="transmembrane region" description="Helical" evidence="10">
    <location>
        <begin position="28"/>
        <end position="52"/>
    </location>
</feature>
<dbReference type="InterPro" id="IPR004117">
    <property type="entry name" value="7tm6_olfct_rcpt"/>
</dbReference>
<dbReference type="GO" id="GO:0005886">
    <property type="term" value="C:plasma membrane"/>
    <property type="evidence" value="ECO:0007669"/>
    <property type="project" value="UniProtKB-SubCell"/>
</dbReference>
<dbReference type="OrthoDB" id="6759486at2759"/>
<keyword evidence="4 10" id="KW-0812">Transmembrane</keyword>
<keyword evidence="7 10" id="KW-0472">Membrane</keyword>
<feature type="non-terminal residue" evidence="11">
    <location>
        <position position="760"/>
    </location>
</feature>
<dbReference type="PANTHER" id="PTHR21137">
    <property type="entry name" value="ODORANT RECEPTOR"/>
    <property type="match status" value="1"/>
</dbReference>
<evidence type="ECO:0000256" key="9">
    <source>
        <dbReference type="ARBA" id="ARBA00023224"/>
    </source>
</evidence>
<organism evidence="11 12">
    <name type="scientific">Asbolus verrucosus</name>
    <name type="common">Desert ironclad beetle</name>
    <dbReference type="NCBI Taxonomy" id="1661398"/>
    <lineage>
        <taxon>Eukaryota</taxon>
        <taxon>Metazoa</taxon>
        <taxon>Ecdysozoa</taxon>
        <taxon>Arthropoda</taxon>
        <taxon>Hexapoda</taxon>
        <taxon>Insecta</taxon>
        <taxon>Pterygota</taxon>
        <taxon>Neoptera</taxon>
        <taxon>Endopterygota</taxon>
        <taxon>Coleoptera</taxon>
        <taxon>Polyphaga</taxon>
        <taxon>Cucujiformia</taxon>
        <taxon>Tenebrionidae</taxon>
        <taxon>Pimeliinae</taxon>
        <taxon>Asbolus</taxon>
    </lineage>
</organism>
<evidence type="ECO:0000256" key="1">
    <source>
        <dbReference type="ARBA" id="ARBA00004651"/>
    </source>
</evidence>
<feature type="transmembrane region" description="Helical" evidence="10">
    <location>
        <begin position="576"/>
        <end position="595"/>
    </location>
</feature>
<evidence type="ECO:0000256" key="2">
    <source>
        <dbReference type="ARBA" id="ARBA00022475"/>
    </source>
</evidence>
<dbReference type="Proteomes" id="UP000292052">
    <property type="component" value="Unassembled WGS sequence"/>
</dbReference>
<feature type="transmembrane region" description="Helical" evidence="10">
    <location>
        <begin position="496"/>
        <end position="525"/>
    </location>
</feature>
<dbReference type="GO" id="GO:0005549">
    <property type="term" value="F:odorant binding"/>
    <property type="evidence" value="ECO:0007669"/>
    <property type="project" value="InterPro"/>
</dbReference>
<keyword evidence="8" id="KW-0675">Receptor</keyword>
<keyword evidence="6 10" id="KW-1133">Transmembrane helix</keyword>
<keyword evidence="3" id="KW-0716">Sensory transduction</keyword>
<evidence type="ECO:0000256" key="8">
    <source>
        <dbReference type="ARBA" id="ARBA00023170"/>
    </source>
</evidence>
<keyword evidence="5" id="KW-0552">Olfaction</keyword>
<proteinExistence type="predicted"/>
<evidence type="ECO:0000256" key="5">
    <source>
        <dbReference type="ARBA" id="ARBA00022725"/>
    </source>
</evidence>
<sequence>DEWQQLTFYPLKWIWFGGLHPDYNSRLATLHFCFNFSYFGLILVLAVIEILVSFQSNVYDAIESILTIFLYLHIMGKYAVLHFHKSTLACLLTKRSKFWKIRDFDDAVREDCRNITKTALTFIKAYLTYSCLVASSFLVQPFITGQLPVLLYVPKNWYFFLACSFWYLTPSIVASIWGVDTTFYAVSTPVIVQFKLLASRFERLNFGSSSTEEMSVKVKKELKELVDYHNFLLWYSQEINRMFSGIFLVQFLVAIAISCMQLFIASQGQFELGNKIKCLSYFIMQIVETGIYCFTTEAISENSENIGNAVYQSSWYETAGNTAKRDILPIINRAQKRIVFRGFGLVWINMETFTRLKIRPITYLSCYKFADCIPMEILAITGVGASYKDNVFLAIEDLQTVFLYVHIVGKYTNLYFKKSTLSLLLNQKSRFWKPEDFDEDIRKQCERMLTITSNFVFYFIIITILVVLNFFLQPILTGALPVSVYVPSGWFHYINLILWCLVPCIVSSIYGSDVLFCSICVHLIIQFELLAYKFGNQKLQILDNKQKFKQELKEMVDHQNFLTEYCKQFNRYSSTVLLNQVLMSTAIICMQLFVVSQKEFFLSNKLKCLAYCVVDVVETAVYCFNTEMLTDAAEKVGDAAYNSPWYEIRLLETRKDLNLVMARAQNRIVFSGCGLVWINLKTFTQIFKTTLSFYSYLNTMVAYDKELRMKVDHQNFFIGYCREINRYTNVVFSNQVCLPTAIICMQLFAVSQSYIYDGVL</sequence>
<dbReference type="GO" id="GO:0004984">
    <property type="term" value="F:olfactory receptor activity"/>
    <property type="evidence" value="ECO:0007669"/>
    <property type="project" value="InterPro"/>
</dbReference>
<keyword evidence="2" id="KW-1003">Cell membrane</keyword>
<dbReference type="GO" id="GO:0007165">
    <property type="term" value="P:signal transduction"/>
    <property type="evidence" value="ECO:0007669"/>
    <property type="project" value="UniProtKB-KW"/>
</dbReference>
<evidence type="ECO:0000256" key="4">
    <source>
        <dbReference type="ARBA" id="ARBA00022692"/>
    </source>
</evidence>
<name>A0A482VMV3_ASBVE</name>
<accession>A0A482VMV3</accession>
<keyword evidence="12" id="KW-1185">Reference proteome</keyword>
<comment type="caution">
    <text evidence="11">The sequence shown here is derived from an EMBL/GenBank/DDBJ whole genome shotgun (WGS) entry which is preliminary data.</text>
</comment>
<keyword evidence="9" id="KW-0807">Transducer</keyword>
<evidence type="ECO:0000256" key="10">
    <source>
        <dbReference type="SAM" id="Phobius"/>
    </source>
</evidence>
<evidence type="ECO:0000256" key="6">
    <source>
        <dbReference type="ARBA" id="ARBA00022989"/>
    </source>
</evidence>
<evidence type="ECO:0000256" key="7">
    <source>
        <dbReference type="ARBA" id="ARBA00023136"/>
    </source>
</evidence>
<dbReference type="EMBL" id="QDEB01082918">
    <property type="protein sequence ID" value="RZC34110.1"/>
    <property type="molecule type" value="Genomic_DNA"/>
</dbReference>
<feature type="transmembrane region" description="Helical" evidence="10">
    <location>
        <begin position="64"/>
        <end position="83"/>
    </location>
</feature>
<dbReference type="Pfam" id="PF02949">
    <property type="entry name" value="7tm_6"/>
    <property type="match status" value="2"/>
</dbReference>
<feature type="transmembrane region" description="Helical" evidence="10">
    <location>
        <begin position="126"/>
        <end position="145"/>
    </location>
</feature>
<feature type="transmembrane region" description="Helical" evidence="10">
    <location>
        <begin position="242"/>
        <end position="265"/>
    </location>
</feature>
<reference evidence="11 12" key="1">
    <citation type="submission" date="2017-03" db="EMBL/GenBank/DDBJ databases">
        <title>Genome of the blue death feigning beetle - Asbolus verrucosus.</title>
        <authorList>
            <person name="Rider S.D."/>
        </authorList>
    </citation>
    <scope>NUCLEOTIDE SEQUENCE [LARGE SCALE GENOMIC DNA]</scope>
    <source>
        <strain evidence="11">Butters</strain>
        <tissue evidence="11">Head and leg muscle</tissue>
    </source>
</reference>
<gene>
    <name evidence="11" type="ORF">BDFB_005341</name>
</gene>
<feature type="non-terminal residue" evidence="11">
    <location>
        <position position="1"/>
    </location>
</feature>
<feature type="transmembrane region" description="Helical" evidence="10">
    <location>
        <begin position="455"/>
        <end position="476"/>
    </location>
</feature>
<evidence type="ECO:0000313" key="11">
    <source>
        <dbReference type="EMBL" id="RZC34110.1"/>
    </source>
</evidence>
<dbReference type="PANTHER" id="PTHR21137:SF35">
    <property type="entry name" value="ODORANT RECEPTOR 19A-RELATED"/>
    <property type="match status" value="1"/>
</dbReference>
<comment type="subcellular location">
    <subcellularLocation>
        <location evidence="1">Cell membrane</location>
        <topology evidence="1">Multi-pass membrane protein</topology>
    </subcellularLocation>
</comment>
<evidence type="ECO:0000313" key="12">
    <source>
        <dbReference type="Proteomes" id="UP000292052"/>
    </source>
</evidence>
<dbReference type="AlphaFoldDB" id="A0A482VMV3"/>